<evidence type="ECO:0000313" key="4">
    <source>
        <dbReference type="Proteomes" id="UP000029998"/>
    </source>
</evidence>
<gene>
    <name evidence="3" type="ORF">N800_07025</name>
</gene>
<protein>
    <recommendedName>
        <fullName evidence="2">DUF4440 domain-containing protein</fullName>
    </recommendedName>
</protein>
<comment type="caution">
    <text evidence="3">The sequence shown here is derived from an EMBL/GenBank/DDBJ whole genome shotgun (WGS) entry which is preliminary data.</text>
</comment>
<feature type="domain" description="DUF4440" evidence="2">
    <location>
        <begin position="32"/>
        <end position="144"/>
    </location>
</feature>
<dbReference type="EMBL" id="AVPU01000023">
    <property type="protein sequence ID" value="KGM53652.1"/>
    <property type="molecule type" value="Genomic_DNA"/>
</dbReference>
<evidence type="ECO:0000259" key="2">
    <source>
        <dbReference type="Pfam" id="PF14534"/>
    </source>
</evidence>
<feature type="signal peptide" evidence="1">
    <location>
        <begin position="1"/>
        <end position="20"/>
    </location>
</feature>
<feature type="chain" id="PRO_5001969409" description="DUF4440 domain-containing protein" evidence="1">
    <location>
        <begin position="21"/>
        <end position="168"/>
    </location>
</feature>
<evidence type="ECO:0000313" key="3">
    <source>
        <dbReference type="EMBL" id="KGM53652.1"/>
    </source>
</evidence>
<dbReference type="Proteomes" id="UP000029998">
    <property type="component" value="Unassembled WGS sequence"/>
</dbReference>
<accession>A0A0A0EWW7</accession>
<dbReference type="InterPro" id="IPR032710">
    <property type="entry name" value="NTF2-like_dom_sf"/>
</dbReference>
<dbReference type="NCBIfam" id="TIGR02246">
    <property type="entry name" value="SgcJ/EcaC family oxidoreductase"/>
    <property type="match status" value="1"/>
</dbReference>
<keyword evidence="4" id="KW-1185">Reference proteome</keyword>
<dbReference type="STRING" id="1385517.N800_07025"/>
<sequence length="168" mass="18351">MMRKLLLAATMAMVTHAASAAPPTDADRAKLLTLAAELDVAWDHGDPAAVSAFYADDGTLRLDNRPLVRGRADVQRYFEETIGRRPAGARHVTQVEHIDMITPDLALVDAHARIERAGAQGERQVLVDFHNQTLAVREGSTWRLRVVRAQRMATPVQAAAVQQAGVAR</sequence>
<name>A0A0A0EWW7_9GAMM</name>
<keyword evidence="1" id="KW-0732">Signal</keyword>
<organism evidence="3 4">
    <name type="scientific">Lysobacter daejeonensis GH1-9</name>
    <dbReference type="NCBI Taxonomy" id="1385517"/>
    <lineage>
        <taxon>Bacteria</taxon>
        <taxon>Pseudomonadati</taxon>
        <taxon>Pseudomonadota</taxon>
        <taxon>Gammaproteobacteria</taxon>
        <taxon>Lysobacterales</taxon>
        <taxon>Lysobacteraceae</taxon>
        <taxon>Aerolutibacter</taxon>
    </lineage>
</organism>
<dbReference type="Gene3D" id="3.10.450.50">
    <property type="match status" value="1"/>
</dbReference>
<dbReference type="AlphaFoldDB" id="A0A0A0EWW7"/>
<proteinExistence type="predicted"/>
<reference evidence="3 4" key="1">
    <citation type="submission" date="2013-08" db="EMBL/GenBank/DDBJ databases">
        <title>Genome sequencing of Lysobacter.</title>
        <authorList>
            <person name="Zhang S."/>
            <person name="Wang G."/>
        </authorList>
    </citation>
    <scope>NUCLEOTIDE SEQUENCE [LARGE SCALE GENOMIC DNA]</scope>
    <source>
        <strain evidence="3 4">GH1-9</strain>
    </source>
</reference>
<evidence type="ECO:0000256" key="1">
    <source>
        <dbReference type="SAM" id="SignalP"/>
    </source>
</evidence>
<dbReference type="InterPro" id="IPR011944">
    <property type="entry name" value="Steroid_delta5-4_isomerase"/>
</dbReference>
<dbReference type="SUPFAM" id="SSF54427">
    <property type="entry name" value="NTF2-like"/>
    <property type="match status" value="1"/>
</dbReference>
<dbReference type="InterPro" id="IPR027843">
    <property type="entry name" value="DUF4440"/>
</dbReference>
<dbReference type="Pfam" id="PF14534">
    <property type="entry name" value="DUF4440"/>
    <property type="match status" value="1"/>
</dbReference>